<dbReference type="AlphaFoldDB" id="A0AAN7TWW8"/>
<feature type="chain" id="PRO_5042915353" description="Yeast cell wall synthesis Kre9/Knh1-like N-terminal domain-containing protein" evidence="4">
    <location>
        <begin position="18"/>
        <end position="231"/>
    </location>
</feature>
<keyword evidence="3" id="KW-0812">Transmembrane</keyword>
<feature type="transmembrane region" description="Helical" evidence="3">
    <location>
        <begin position="209"/>
        <end position="230"/>
    </location>
</feature>
<protein>
    <recommendedName>
        <fullName evidence="5">Yeast cell wall synthesis Kre9/Knh1-like N-terminal domain-containing protein</fullName>
    </recommendedName>
</protein>
<gene>
    <name evidence="6" type="ORF">LTR62_005143</name>
</gene>
<dbReference type="Proteomes" id="UP001310890">
    <property type="component" value="Unassembled WGS sequence"/>
</dbReference>
<evidence type="ECO:0000259" key="5">
    <source>
        <dbReference type="Pfam" id="PF10342"/>
    </source>
</evidence>
<dbReference type="EMBL" id="JAVRRL010000004">
    <property type="protein sequence ID" value="KAK5117719.1"/>
    <property type="molecule type" value="Genomic_DNA"/>
</dbReference>
<feature type="domain" description="Yeast cell wall synthesis Kre9/Knh1-like N-terminal" evidence="5">
    <location>
        <begin position="31"/>
        <end position="102"/>
    </location>
</feature>
<keyword evidence="3" id="KW-0472">Membrane</keyword>
<evidence type="ECO:0000256" key="2">
    <source>
        <dbReference type="SAM" id="MobiDB-lite"/>
    </source>
</evidence>
<dbReference type="Pfam" id="PF10342">
    <property type="entry name" value="Kre9_KNH"/>
    <property type="match status" value="1"/>
</dbReference>
<keyword evidence="3" id="KW-1133">Transmembrane helix</keyword>
<feature type="region of interest" description="Disordered" evidence="2">
    <location>
        <begin position="176"/>
        <end position="202"/>
    </location>
</feature>
<organism evidence="6 7">
    <name type="scientific">Meristemomyces frigidus</name>
    <dbReference type="NCBI Taxonomy" id="1508187"/>
    <lineage>
        <taxon>Eukaryota</taxon>
        <taxon>Fungi</taxon>
        <taxon>Dikarya</taxon>
        <taxon>Ascomycota</taxon>
        <taxon>Pezizomycotina</taxon>
        <taxon>Dothideomycetes</taxon>
        <taxon>Dothideomycetidae</taxon>
        <taxon>Mycosphaerellales</taxon>
        <taxon>Teratosphaeriaceae</taxon>
        <taxon>Meristemomyces</taxon>
    </lineage>
</organism>
<evidence type="ECO:0000256" key="4">
    <source>
        <dbReference type="SAM" id="SignalP"/>
    </source>
</evidence>
<evidence type="ECO:0000313" key="7">
    <source>
        <dbReference type="Proteomes" id="UP001310890"/>
    </source>
</evidence>
<evidence type="ECO:0000256" key="1">
    <source>
        <dbReference type="ARBA" id="ARBA00022729"/>
    </source>
</evidence>
<dbReference type="InterPro" id="IPR018466">
    <property type="entry name" value="Kre9/Knh1-like_N"/>
</dbReference>
<dbReference type="PANTHER" id="PTHR40633:SF1">
    <property type="entry name" value="GPI ANCHORED SERINE-THREONINE RICH PROTEIN (AFU_ORTHOLOGUE AFUA_1G03630)"/>
    <property type="match status" value="1"/>
</dbReference>
<feature type="signal peptide" evidence="4">
    <location>
        <begin position="1"/>
        <end position="17"/>
    </location>
</feature>
<accession>A0AAN7TWW8</accession>
<comment type="caution">
    <text evidence="6">The sequence shown here is derived from an EMBL/GenBank/DDBJ whole genome shotgun (WGS) entry which is preliminary data.</text>
</comment>
<reference evidence="6" key="1">
    <citation type="submission" date="2023-08" db="EMBL/GenBank/DDBJ databases">
        <title>Black Yeasts Isolated from many extreme environments.</title>
        <authorList>
            <person name="Coleine C."/>
            <person name="Stajich J.E."/>
            <person name="Selbmann L."/>
        </authorList>
    </citation>
    <scope>NUCLEOTIDE SEQUENCE</scope>
    <source>
        <strain evidence="6">CCFEE 5401</strain>
    </source>
</reference>
<dbReference type="InterPro" id="IPR052982">
    <property type="entry name" value="SRP1/TIP1-like"/>
</dbReference>
<evidence type="ECO:0000313" key="6">
    <source>
        <dbReference type="EMBL" id="KAK5117719.1"/>
    </source>
</evidence>
<name>A0AAN7TWW8_9PEZI</name>
<proteinExistence type="predicted"/>
<sequence>MFTSTLIAGAFATLIAAQSTVLTFTHVPNPITDGQAQAITYATNDTTTPVIILLRKGISTELTNISVITTSATGGQFIWTPPLSLADANDYALEVIQGSQKNYFGPFVIQGADPAAVSSASVASMAKPSAYPGTTHTPLANGTASVTGVMGGGSGMATGTGTAVGRNTTMSMASLTGTSSVTGTRSGSGSLTSTATGSARSSSASSGAAVLRAGGVVGLVLGAAAAAVFCL</sequence>
<keyword evidence="1 4" id="KW-0732">Signal</keyword>
<evidence type="ECO:0000256" key="3">
    <source>
        <dbReference type="SAM" id="Phobius"/>
    </source>
</evidence>
<dbReference type="PANTHER" id="PTHR40633">
    <property type="entry name" value="MATRIX PROTEIN, PUTATIVE (AFU_ORTHOLOGUE AFUA_8G05410)-RELATED"/>
    <property type="match status" value="1"/>
</dbReference>